<evidence type="ECO:0000256" key="1">
    <source>
        <dbReference type="ARBA" id="ARBA00022553"/>
    </source>
</evidence>
<dbReference type="PANTHER" id="PTHR44591:SF21">
    <property type="entry name" value="TWO-COMPONENT RESPONSE REGULATOR"/>
    <property type="match status" value="1"/>
</dbReference>
<dbReference type="PANTHER" id="PTHR44591">
    <property type="entry name" value="STRESS RESPONSE REGULATOR PROTEIN 1"/>
    <property type="match status" value="1"/>
</dbReference>
<evidence type="ECO:0000259" key="3">
    <source>
        <dbReference type="PROSITE" id="PS50110"/>
    </source>
</evidence>
<sequence>MRTVLVVEDEPLIRLTLIDALEDAGFSIIEAETADEAMVLISEHTVHLLFTDIQMPGELTGIDLAHVVAERFPEAGIIVASGRLTPDDIDLPESAEFFSKPYDFSAIIGRLNALADAKSD</sequence>
<dbReference type="SMART" id="SM00448">
    <property type="entry name" value="REC"/>
    <property type="match status" value="1"/>
</dbReference>
<dbReference type="AlphaFoldDB" id="A0A0D0K4R1"/>
<comment type="caution">
    <text evidence="4">The sequence shown here is derived from an EMBL/GenBank/DDBJ whole genome shotgun (WGS) entry which is preliminary data.</text>
</comment>
<dbReference type="GO" id="GO:0000160">
    <property type="term" value="P:phosphorelay signal transduction system"/>
    <property type="evidence" value="ECO:0007669"/>
    <property type="project" value="InterPro"/>
</dbReference>
<dbReference type="Pfam" id="PF00072">
    <property type="entry name" value="Response_reg"/>
    <property type="match status" value="1"/>
</dbReference>
<evidence type="ECO:0000313" key="4">
    <source>
        <dbReference type="EMBL" id="KIQ03424.1"/>
    </source>
</evidence>
<name>A0A0D0K4R1_AGRTU</name>
<organism evidence="4 5">
    <name type="scientific">Agrobacterium tumefaciens</name>
    <dbReference type="NCBI Taxonomy" id="358"/>
    <lineage>
        <taxon>Bacteria</taxon>
        <taxon>Pseudomonadati</taxon>
        <taxon>Pseudomonadota</taxon>
        <taxon>Alphaproteobacteria</taxon>
        <taxon>Hyphomicrobiales</taxon>
        <taxon>Rhizobiaceae</taxon>
        <taxon>Rhizobium/Agrobacterium group</taxon>
        <taxon>Agrobacterium</taxon>
        <taxon>Agrobacterium tumefaciens complex</taxon>
    </lineage>
</organism>
<feature type="modified residue" description="4-aspartylphosphate" evidence="2">
    <location>
        <position position="52"/>
    </location>
</feature>
<dbReference type="Proteomes" id="UP000035017">
    <property type="component" value="Unassembled WGS sequence"/>
</dbReference>
<accession>A0A0D0K4R1</accession>
<dbReference type="InterPro" id="IPR011006">
    <property type="entry name" value="CheY-like_superfamily"/>
</dbReference>
<gene>
    <name evidence="4" type="ORF">RU07_08175</name>
</gene>
<evidence type="ECO:0000256" key="2">
    <source>
        <dbReference type="PROSITE-ProRule" id="PRU00169"/>
    </source>
</evidence>
<feature type="domain" description="Response regulatory" evidence="3">
    <location>
        <begin position="3"/>
        <end position="115"/>
    </location>
</feature>
<dbReference type="SUPFAM" id="SSF52172">
    <property type="entry name" value="CheY-like"/>
    <property type="match status" value="1"/>
</dbReference>
<dbReference type="InterPro" id="IPR050595">
    <property type="entry name" value="Bact_response_regulator"/>
</dbReference>
<dbReference type="Gene3D" id="3.40.50.2300">
    <property type="match status" value="1"/>
</dbReference>
<protein>
    <recommendedName>
        <fullName evidence="3">Response regulatory domain-containing protein</fullName>
    </recommendedName>
</protein>
<dbReference type="PROSITE" id="PS50110">
    <property type="entry name" value="RESPONSE_REGULATORY"/>
    <property type="match status" value="1"/>
</dbReference>
<dbReference type="OrthoDB" id="9784719at2"/>
<keyword evidence="1 2" id="KW-0597">Phosphoprotein</keyword>
<reference evidence="4 5" key="1">
    <citation type="submission" date="2014-12" db="EMBL/GenBank/DDBJ databases">
        <title>16Stimator: statistical estimation of ribosomal gene copy numbers from draft genome assemblies.</title>
        <authorList>
            <person name="Perisin M.A."/>
            <person name="Vetter M."/>
            <person name="Gilbert J.A."/>
            <person name="Bergelson J."/>
        </authorList>
    </citation>
    <scope>NUCLEOTIDE SEQUENCE [LARGE SCALE GENOMIC DNA]</scope>
    <source>
        <strain evidence="4 5">MEJ076</strain>
    </source>
</reference>
<evidence type="ECO:0000313" key="5">
    <source>
        <dbReference type="Proteomes" id="UP000035017"/>
    </source>
</evidence>
<dbReference type="EMBL" id="JXQV01000008">
    <property type="protein sequence ID" value="KIQ03424.1"/>
    <property type="molecule type" value="Genomic_DNA"/>
</dbReference>
<proteinExistence type="predicted"/>
<dbReference type="InterPro" id="IPR001789">
    <property type="entry name" value="Sig_transdc_resp-reg_receiver"/>
</dbReference>